<sequence>MKTVFRIAASLLVAALAGCAGLVDKPVRATLYDFGPGRVTPAAAPAPQATRPALVLADVDAAGALDGSAVLYRLGYADDHQLRPYAQARWSASPPQLVRQRLREQIGRDRIVLNPGEGAALARSGGLLPRALRIELEEFSQFFSSPTESVGLVRLRATLLENTAGGEKLLAQRDVVVQRPAPSADAAGGVRALSAAVDAAADELVQWLAQVP</sequence>
<evidence type="ECO:0000259" key="2">
    <source>
        <dbReference type="Pfam" id="PF03886"/>
    </source>
</evidence>
<evidence type="ECO:0000256" key="1">
    <source>
        <dbReference type="SAM" id="SignalP"/>
    </source>
</evidence>
<gene>
    <name evidence="3" type="ORF">ACFPOE_06160</name>
</gene>
<comment type="caution">
    <text evidence="3">The sequence shown here is derived from an EMBL/GenBank/DDBJ whole genome shotgun (WGS) entry which is preliminary data.</text>
</comment>
<keyword evidence="1" id="KW-0732">Signal</keyword>
<feature type="signal peptide" evidence="1">
    <location>
        <begin position="1"/>
        <end position="20"/>
    </location>
</feature>
<dbReference type="PROSITE" id="PS51257">
    <property type="entry name" value="PROKAR_LIPOPROTEIN"/>
    <property type="match status" value="1"/>
</dbReference>
<dbReference type="InterPro" id="IPR005586">
    <property type="entry name" value="ABC_trans_aux"/>
</dbReference>
<dbReference type="RefSeq" id="WP_376849138.1">
    <property type="nucleotide sequence ID" value="NZ_JBHSMF010000005.1"/>
</dbReference>
<feature type="chain" id="PRO_5047382356" evidence="1">
    <location>
        <begin position="21"/>
        <end position="212"/>
    </location>
</feature>
<reference evidence="4" key="1">
    <citation type="journal article" date="2019" name="Int. J. Syst. Evol. Microbiol.">
        <title>The Global Catalogue of Microorganisms (GCM) 10K type strain sequencing project: providing services to taxonomists for standard genome sequencing and annotation.</title>
        <authorList>
            <consortium name="The Broad Institute Genomics Platform"/>
            <consortium name="The Broad Institute Genome Sequencing Center for Infectious Disease"/>
            <person name="Wu L."/>
            <person name="Ma J."/>
        </authorList>
    </citation>
    <scope>NUCLEOTIDE SEQUENCE [LARGE SCALE GENOMIC DNA]</scope>
    <source>
        <strain evidence="4">CCUG 57401</strain>
    </source>
</reference>
<feature type="domain" description="ABC-type transport auxiliary lipoprotein component" evidence="2">
    <location>
        <begin position="40"/>
        <end position="204"/>
    </location>
</feature>
<dbReference type="EMBL" id="JBHSMF010000005">
    <property type="protein sequence ID" value="MFC5497109.1"/>
    <property type="molecule type" value="Genomic_DNA"/>
</dbReference>
<keyword evidence="3" id="KW-0449">Lipoprotein</keyword>
<evidence type="ECO:0000313" key="3">
    <source>
        <dbReference type="EMBL" id="MFC5497109.1"/>
    </source>
</evidence>
<evidence type="ECO:0000313" key="4">
    <source>
        <dbReference type="Proteomes" id="UP001596037"/>
    </source>
</evidence>
<organism evidence="3 4">
    <name type="scientific">Caenimonas terrae</name>
    <dbReference type="NCBI Taxonomy" id="696074"/>
    <lineage>
        <taxon>Bacteria</taxon>
        <taxon>Pseudomonadati</taxon>
        <taxon>Pseudomonadota</taxon>
        <taxon>Betaproteobacteria</taxon>
        <taxon>Burkholderiales</taxon>
        <taxon>Comamonadaceae</taxon>
        <taxon>Caenimonas</taxon>
    </lineage>
</organism>
<dbReference type="SUPFAM" id="SSF159594">
    <property type="entry name" value="XCC0632-like"/>
    <property type="match status" value="1"/>
</dbReference>
<dbReference type="Pfam" id="PF03886">
    <property type="entry name" value="ABC_trans_aux"/>
    <property type="match status" value="1"/>
</dbReference>
<dbReference type="Gene3D" id="3.40.50.10610">
    <property type="entry name" value="ABC-type transport auxiliary lipoprotein component"/>
    <property type="match status" value="1"/>
</dbReference>
<accession>A0ABW0NDU6</accession>
<dbReference type="Proteomes" id="UP001596037">
    <property type="component" value="Unassembled WGS sequence"/>
</dbReference>
<proteinExistence type="predicted"/>
<name>A0ABW0NDU6_9BURK</name>
<protein>
    <submittedName>
        <fullName evidence="3">ABC-type transport auxiliary lipoprotein family protein</fullName>
    </submittedName>
</protein>
<keyword evidence="4" id="KW-1185">Reference proteome</keyword>